<evidence type="ECO:0000256" key="14">
    <source>
        <dbReference type="RuleBase" id="RU000461"/>
    </source>
</evidence>
<dbReference type="InterPro" id="IPR017972">
    <property type="entry name" value="Cyt_P450_CS"/>
</dbReference>
<accession>A0AAN7V7A4</accession>
<dbReference type="InterPro" id="IPR036396">
    <property type="entry name" value="Cyt_P450_sf"/>
</dbReference>
<dbReference type="GO" id="GO:0016705">
    <property type="term" value="F:oxidoreductase activity, acting on paired donors, with incorporation or reduction of molecular oxygen"/>
    <property type="evidence" value="ECO:0007669"/>
    <property type="project" value="InterPro"/>
</dbReference>
<evidence type="ECO:0000256" key="5">
    <source>
        <dbReference type="ARBA" id="ARBA00022617"/>
    </source>
</evidence>
<dbReference type="Pfam" id="PF00067">
    <property type="entry name" value="p450"/>
    <property type="match status" value="1"/>
</dbReference>
<dbReference type="FunFam" id="1.10.630.10:FF:000042">
    <property type="entry name" value="Cytochrome P450"/>
    <property type="match status" value="1"/>
</dbReference>
<organism evidence="15 16">
    <name type="scientific">Pyrocoelia pectoralis</name>
    <dbReference type="NCBI Taxonomy" id="417401"/>
    <lineage>
        <taxon>Eukaryota</taxon>
        <taxon>Metazoa</taxon>
        <taxon>Ecdysozoa</taxon>
        <taxon>Arthropoda</taxon>
        <taxon>Hexapoda</taxon>
        <taxon>Insecta</taxon>
        <taxon>Pterygota</taxon>
        <taxon>Neoptera</taxon>
        <taxon>Endopterygota</taxon>
        <taxon>Coleoptera</taxon>
        <taxon>Polyphaga</taxon>
        <taxon>Elateriformia</taxon>
        <taxon>Elateroidea</taxon>
        <taxon>Lampyridae</taxon>
        <taxon>Lampyrinae</taxon>
        <taxon>Pyrocoelia</taxon>
    </lineage>
</organism>
<dbReference type="EMBL" id="JAVRBK010000007">
    <property type="protein sequence ID" value="KAK5641518.1"/>
    <property type="molecule type" value="Genomic_DNA"/>
</dbReference>
<keyword evidence="10 13" id="KW-0408">Iron</keyword>
<comment type="subcellular location">
    <subcellularLocation>
        <location evidence="3">Endoplasmic reticulum membrane</location>
        <topology evidence="3">Peripheral membrane protein</topology>
    </subcellularLocation>
    <subcellularLocation>
        <location evidence="2">Microsome membrane</location>
        <topology evidence="2">Peripheral membrane protein</topology>
    </subcellularLocation>
</comment>
<feature type="binding site" description="axial binding residue" evidence="13">
    <location>
        <position position="451"/>
    </location>
    <ligand>
        <name>heme</name>
        <dbReference type="ChEBI" id="CHEBI:30413"/>
    </ligand>
    <ligandPart>
        <name>Fe</name>
        <dbReference type="ChEBI" id="CHEBI:18248"/>
    </ligandPart>
</feature>
<evidence type="ECO:0000256" key="3">
    <source>
        <dbReference type="ARBA" id="ARBA00004406"/>
    </source>
</evidence>
<dbReference type="GO" id="GO:0020037">
    <property type="term" value="F:heme binding"/>
    <property type="evidence" value="ECO:0007669"/>
    <property type="project" value="InterPro"/>
</dbReference>
<keyword evidence="5 13" id="KW-0349">Heme</keyword>
<dbReference type="InterPro" id="IPR002401">
    <property type="entry name" value="Cyt_P450_E_grp-I"/>
</dbReference>
<dbReference type="AlphaFoldDB" id="A0AAN7V7A4"/>
<keyword evidence="12" id="KW-0472">Membrane</keyword>
<evidence type="ECO:0000256" key="2">
    <source>
        <dbReference type="ARBA" id="ARBA00004174"/>
    </source>
</evidence>
<dbReference type="Gene3D" id="1.10.630.10">
    <property type="entry name" value="Cytochrome P450"/>
    <property type="match status" value="1"/>
</dbReference>
<dbReference type="GO" id="GO:0004497">
    <property type="term" value="F:monooxygenase activity"/>
    <property type="evidence" value="ECO:0007669"/>
    <property type="project" value="UniProtKB-KW"/>
</dbReference>
<dbReference type="PROSITE" id="PS00086">
    <property type="entry name" value="CYTOCHROME_P450"/>
    <property type="match status" value="1"/>
</dbReference>
<comment type="similarity">
    <text evidence="4 14">Belongs to the cytochrome P450 family.</text>
</comment>
<dbReference type="PRINTS" id="PR00385">
    <property type="entry name" value="P450"/>
</dbReference>
<evidence type="ECO:0000256" key="11">
    <source>
        <dbReference type="ARBA" id="ARBA00023033"/>
    </source>
</evidence>
<evidence type="ECO:0000313" key="16">
    <source>
        <dbReference type="Proteomes" id="UP001329430"/>
    </source>
</evidence>
<gene>
    <name evidence="15" type="ORF">RI129_010065</name>
</gene>
<sequence length="510" mass="58655">MWFITLGVVFLALFYWSVVRYYKYWQNKKIPYIRPLYLFGNFAGTIFRIKSMKTIVEDAYDAFPNSRYVGMYQFMQPVLLIRDTELIKQITIKDFDIFPDHPQRIPSSVDPLFGKNLFAMSRKDGWHDMRATLSPVFTSGKMKLTFRLMQQCAAQFIDYFKHKQGAVSIDFKDAFTRFANDIIATSAFGITCNSMKDKNNEFFVMGKDITNFDGLRSLKFVGYAFSSILMKLFDVKIIHERAGKFFKNIINETITLRHEKNVIRPDLVHALMEARKAKGTDSNGKKNSLNLSDEDITAQALVFFAAGFETVSSALSFLSYELATHPEIQQKLYEEISTVLEANSGEITYELVTSMKYLDCVISESLRMHAPLSFIDRVSVKPYTIHPKDSSEKPLHLEEGSVIWFPACSLHHDKKYFPNPEKFEPERFNEQNKHKINPFAYLPFGAGPRSCIGSRFALLEMKLLIIQILQHFEIVTDAKTAIPLKLSITNVISNIPSEGIWLTLKPRVKN</sequence>
<evidence type="ECO:0000256" key="12">
    <source>
        <dbReference type="ARBA" id="ARBA00023136"/>
    </source>
</evidence>
<comment type="cofactor">
    <cofactor evidence="1 13">
        <name>heme</name>
        <dbReference type="ChEBI" id="CHEBI:30413"/>
    </cofactor>
</comment>
<keyword evidence="8" id="KW-0492">Microsome</keyword>
<dbReference type="Proteomes" id="UP001329430">
    <property type="component" value="Chromosome 7"/>
</dbReference>
<evidence type="ECO:0000256" key="1">
    <source>
        <dbReference type="ARBA" id="ARBA00001971"/>
    </source>
</evidence>
<evidence type="ECO:0000256" key="4">
    <source>
        <dbReference type="ARBA" id="ARBA00010617"/>
    </source>
</evidence>
<dbReference type="CDD" id="cd11056">
    <property type="entry name" value="CYP6-like"/>
    <property type="match status" value="1"/>
</dbReference>
<dbReference type="SUPFAM" id="SSF48264">
    <property type="entry name" value="Cytochrome P450"/>
    <property type="match status" value="1"/>
</dbReference>
<dbReference type="PRINTS" id="PR00463">
    <property type="entry name" value="EP450I"/>
</dbReference>
<reference evidence="15 16" key="1">
    <citation type="journal article" date="2024" name="Insects">
        <title>An Improved Chromosome-Level Genome Assembly of the Firefly Pyrocoelia pectoralis.</title>
        <authorList>
            <person name="Fu X."/>
            <person name="Meyer-Rochow V.B."/>
            <person name="Ballantyne L."/>
            <person name="Zhu X."/>
        </authorList>
    </citation>
    <scope>NUCLEOTIDE SEQUENCE [LARGE SCALE GENOMIC DNA]</scope>
    <source>
        <strain evidence="15">XCY_ONT2</strain>
    </source>
</reference>
<keyword evidence="6 13" id="KW-0479">Metal-binding</keyword>
<dbReference type="PANTHER" id="PTHR24292">
    <property type="entry name" value="CYTOCHROME P450"/>
    <property type="match status" value="1"/>
</dbReference>
<evidence type="ECO:0008006" key="17">
    <source>
        <dbReference type="Google" id="ProtNLM"/>
    </source>
</evidence>
<dbReference type="GO" id="GO:0005506">
    <property type="term" value="F:iron ion binding"/>
    <property type="evidence" value="ECO:0007669"/>
    <property type="project" value="InterPro"/>
</dbReference>
<dbReference type="PANTHER" id="PTHR24292:SF54">
    <property type="entry name" value="CYP9F3-RELATED"/>
    <property type="match status" value="1"/>
</dbReference>
<evidence type="ECO:0000256" key="6">
    <source>
        <dbReference type="ARBA" id="ARBA00022723"/>
    </source>
</evidence>
<dbReference type="InterPro" id="IPR001128">
    <property type="entry name" value="Cyt_P450"/>
</dbReference>
<evidence type="ECO:0000313" key="15">
    <source>
        <dbReference type="EMBL" id="KAK5641518.1"/>
    </source>
</evidence>
<evidence type="ECO:0000256" key="13">
    <source>
        <dbReference type="PIRSR" id="PIRSR602401-1"/>
    </source>
</evidence>
<keyword evidence="11 14" id="KW-0503">Monooxygenase</keyword>
<keyword evidence="16" id="KW-1185">Reference proteome</keyword>
<name>A0AAN7V7A4_9COLE</name>
<evidence type="ECO:0000256" key="9">
    <source>
        <dbReference type="ARBA" id="ARBA00023002"/>
    </source>
</evidence>
<protein>
    <recommendedName>
        <fullName evidence="17">Cytochrome P450</fullName>
    </recommendedName>
</protein>
<comment type="caution">
    <text evidence="15">The sequence shown here is derived from an EMBL/GenBank/DDBJ whole genome shotgun (WGS) entry which is preliminary data.</text>
</comment>
<evidence type="ECO:0000256" key="7">
    <source>
        <dbReference type="ARBA" id="ARBA00022824"/>
    </source>
</evidence>
<evidence type="ECO:0000256" key="8">
    <source>
        <dbReference type="ARBA" id="ARBA00022848"/>
    </source>
</evidence>
<keyword evidence="9 14" id="KW-0560">Oxidoreductase</keyword>
<evidence type="ECO:0000256" key="10">
    <source>
        <dbReference type="ARBA" id="ARBA00023004"/>
    </source>
</evidence>
<dbReference type="GO" id="GO:0005789">
    <property type="term" value="C:endoplasmic reticulum membrane"/>
    <property type="evidence" value="ECO:0007669"/>
    <property type="project" value="UniProtKB-SubCell"/>
</dbReference>
<dbReference type="InterPro" id="IPR050476">
    <property type="entry name" value="Insect_CytP450_Detox"/>
</dbReference>
<keyword evidence="7" id="KW-0256">Endoplasmic reticulum</keyword>
<proteinExistence type="inferred from homology"/>